<dbReference type="InterPro" id="IPR003482">
    <property type="entry name" value="Whib"/>
</dbReference>
<accession>A0ABT0P599</accession>
<keyword evidence="7 11" id="KW-0805">Transcription regulation</keyword>
<dbReference type="Pfam" id="PF02467">
    <property type="entry name" value="Whib"/>
    <property type="match status" value="1"/>
</dbReference>
<evidence type="ECO:0000259" key="12">
    <source>
        <dbReference type="PROSITE" id="PS51674"/>
    </source>
</evidence>
<keyword evidence="4 11" id="KW-0479">Metal-binding</keyword>
<keyword evidence="11" id="KW-0963">Cytoplasm</keyword>
<dbReference type="PANTHER" id="PTHR38839:SF6">
    <property type="entry name" value="TRANSCRIPTIONAL REGULATOR WHIB1"/>
    <property type="match status" value="1"/>
</dbReference>
<evidence type="ECO:0000256" key="1">
    <source>
        <dbReference type="ARBA" id="ARBA00004496"/>
    </source>
</evidence>
<dbReference type="InterPro" id="IPR034768">
    <property type="entry name" value="4FE4S_WBL"/>
</dbReference>
<evidence type="ECO:0000256" key="3">
    <source>
        <dbReference type="ARBA" id="ARBA00022485"/>
    </source>
</evidence>
<comment type="PTM">
    <text evidence="11">Upon Fe-S cluster removal intramolecular disulfide bonds are formed.</text>
</comment>
<comment type="PTM">
    <text evidence="11">The Fe-S cluster can be nitrosylated by nitric oxide (NO).</text>
</comment>
<evidence type="ECO:0000256" key="9">
    <source>
        <dbReference type="ARBA" id="ARBA00023157"/>
    </source>
</evidence>
<feature type="binding site" evidence="11">
    <location>
        <position position="59"/>
    </location>
    <ligand>
        <name>[4Fe-4S] cluster</name>
        <dbReference type="ChEBI" id="CHEBI:49883"/>
    </ligand>
</feature>
<name>A0ABT0P599_9ACTN</name>
<dbReference type="RefSeq" id="WP_249492881.1">
    <property type="nucleotide sequence ID" value="NZ_JAMCCK010000057.1"/>
</dbReference>
<dbReference type="HAMAP" id="MF_01479">
    <property type="entry name" value="WhiB"/>
    <property type="match status" value="1"/>
</dbReference>
<keyword evidence="6 11" id="KW-0411">Iron-sulfur</keyword>
<keyword evidence="3 11" id="KW-0004">4Fe-4S</keyword>
<dbReference type="PROSITE" id="PS51674">
    <property type="entry name" value="4FE4S_WBL"/>
    <property type="match status" value="1"/>
</dbReference>
<evidence type="ECO:0000256" key="5">
    <source>
        <dbReference type="ARBA" id="ARBA00023004"/>
    </source>
</evidence>
<comment type="function">
    <text evidence="11">Acts as a transcriptional regulator. Probably redox-responsive. The apo- but not holo-form probably binds DNA.</text>
</comment>
<comment type="similarity">
    <text evidence="2 11">Belongs to the WhiB family.</text>
</comment>
<evidence type="ECO:0000256" key="10">
    <source>
        <dbReference type="ARBA" id="ARBA00023163"/>
    </source>
</evidence>
<feature type="binding site" evidence="11">
    <location>
        <position position="65"/>
    </location>
    <ligand>
        <name>[4Fe-4S] cluster</name>
        <dbReference type="ChEBI" id="CHEBI:49883"/>
    </ligand>
</feature>
<dbReference type="PANTHER" id="PTHR38839">
    <property type="entry name" value="TRANSCRIPTIONAL REGULATOR WHID-RELATED"/>
    <property type="match status" value="1"/>
</dbReference>
<evidence type="ECO:0000256" key="4">
    <source>
        <dbReference type="ARBA" id="ARBA00022723"/>
    </source>
</evidence>
<sequence length="107" mass="12000">MNRSIVRTGYAPSADLPVNTNWRAASECRKEDPELFFPVGTTGPALLQVEEAKSVCRRCPVIEQCLQWALESGQEHGVWGGLSEDERRAMRRRAARRRCKQAEAGQA</sequence>
<organism evidence="13 14">
    <name type="scientific">Streptomyces lavenduligriseus</name>
    <dbReference type="NCBI Taxonomy" id="67315"/>
    <lineage>
        <taxon>Bacteria</taxon>
        <taxon>Bacillati</taxon>
        <taxon>Actinomycetota</taxon>
        <taxon>Actinomycetes</taxon>
        <taxon>Kitasatosporales</taxon>
        <taxon>Streptomycetaceae</taxon>
        <taxon>Streptomyces</taxon>
    </lineage>
</organism>
<reference evidence="13 14" key="1">
    <citation type="submission" date="2022-05" db="EMBL/GenBank/DDBJ databases">
        <title>Genome Resource of Streptomyces lavenduligriseus GA1-1, a Strain with Broad-Spectrum Antifungal Activity against Phytopathogenic Fungi.</title>
        <authorList>
            <person name="Qi D."/>
        </authorList>
    </citation>
    <scope>NUCLEOTIDE SEQUENCE [LARGE SCALE GENOMIC DNA]</scope>
    <source>
        <strain evidence="13 14">GA1-1</strain>
    </source>
</reference>
<comment type="caution">
    <text evidence="13">The sequence shown here is derived from an EMBL/GenBank/DDBJ whole genome shotgun (WGS) entry which is preliminary data.</text>
</comment>
<evidence type="ECO:0000256" key="8">
    <source>
        <dbReference type="ARBA" id="ARBA00023125"/>
    </source>
</evidence>
<feature type="domain" description="4Fe-4S Wbl-type" evidence="12">
    <location>
        <begin position="27"/>
        <end position="89"/>
    </location>
</feature>
<keyword evidence="14" id="KW-1185">Reference proteome</keyword>
<keyword evidence="8 11" id="KW-0238">DNA-binding</keyword>
<evidence type="ECO:0000256" key="2">
    <source>
        <dbReference type="ARBA" id="ARBA00006597"/>
    </source>
</evidence>
<evidence type="ECO:0000313" key="13">
    <source>
        <dbReference type="EMBL" id="MCL3998182.1"/>
    </source>
</evidence>
<evidence type="ECO:0000256" key="11">
    <source>
        <dbReference type="HAMAP-Rule" id="MF_01479"/>
    </source>
</evidence>
<dbReference type="EMBL" id="JAMCCK010000057">
    <property type="protein sequence ID" value="MCL3998182.1"/>
    <property type="molecule type" value="Genomic_DNA"/>
</dbReference>
<keyword evidence="5 11" id="KW-0408">Iron</keyword>
<keyword evidence="9 11" id="KW-1015">Disulfide bond</keyword>
<evidence type="ECO:0000256" key="6">
    <source>
        <dbReference type="ARBA" id="ARBA00023014"/>
    </source>
</evidence>
<feature type="binding site" evidence="11">
    <location>
        <position position="56"/>
    </location>
    <ligand>
        <name>[4Fe-4S] cluster</name>
        <dbReference type="ChEBI" id="CHEBI:49883"/>
    </ligand>
</feature>
<feature type="binding site" evidence="11">
    <location>
        <position position="28"/>
    </location>
    <ligand>
        <name>[4Fe-4S] cluster</name>
        <dbReference type="ChEBI" id="CHEBI:49883"/>
    </ligand>
</feature>
<comment type="cofactor">
    <cofactor evidence="11">
        <name>[4Fe-4S] cluster</name>
        <dbReference type="ChEBI" id="CHEBI:49883"/>
    </cofactor>
    <text evidence="11">Binds 1 [4Fe-4S] cluster per subunit. Following nitrosylation of the [4Fe-4S] cluster binds 1 [4Fe-8(NO)] cluster per subunit.</text>
</comment>
<comment type="subcellular location">
    <subcellularLocation>
        <location evidence="1 11">Cytoplasm</location>
    </subcellularLocation>
</comment>
<keyword evidence="10 11" id="KW-0804">Transcription</keyword>
<proteinExistence type="inferred from homology"/>
<dbReference type="Proteomes" id="UP001202052">
    <property type="component" value="Unassembled WGS sequence"/>
</dbReference>
<gene>
    <name evidence="11" type="primary">whiB</name>
    <name evidence="13" type="ORF">M4438_32545</name>
</gene>
<protein>
    <recommendedName>
        <fullName evidence="11">Transcriptional regulator WhiB</fullName>
    </recommendedName>
</protein>
<evidence type="ECO:0000313" key="14">
    <source>
        <dbReference type="Proteomes" id="UP001202052"/>
    </source>
</evidence>
<evidence type="ECO:0000256" key="7">
    <source>
        <dbReference type="ARBA" id="ARBA00023015"/>
    </source>
</evidence>